<dbReference type="Proteomes" id="UP000000745">
    <property type="component" value="Plasmid pEFER"/>
</dbReference>
<feature type="region of interest" description="Disordered" evidence="1">
    <location>
        <begin position="1"/>
        <end position="44"/>
    </location>
</feature>
<evidence type="ECO:0000256" key="1">
    <source>
        <dbReference type="SAM" id="MobiDB-lite"/>
    </source>
</evidence>
<dbReference type="KEGG" id="efe:EFER_p0011"/>
<dbReference type="AlphaFoldDB" id="B7L3X4"/>
<dbReference type="EMBL" id="CU928144">
    <property type="protein sequence ID" value="CAQ86923.1"/>
    <property type="molecule type" value="Genomic_DNA"/>
</dbReference>
<gene>
    <name evidence="2" type="ordered locus">EFER_p0011</name>
</gene>
<evidence type="ECO:0000313" key="3">
    <source>
        <dbReference type="Proteomes" id="UP000000745"/>
    </source>
</evidence>
<geneLocation type="plasmid" evidence="2 3">
    <name>pEFER</name>
</geneLocation>
<reference evidence="3" key="1">
    <citation type="journal article" date="2009" name="PLoS Genet.">
        <title>Organised genome dynamics in the Escherichia coli species results in highly diverse adaptive paths.</title>
        <authorList>
            <person name="Touchon M."/>
            <person name="Hoede C."/>
            <person name="Tenaillon O."/>
            <person name="Barbe V."/>
            <person name="Baeriswyl S."/>
            <person name="Bidet P."/>
            <person name="Bingen E."/>
            <person name="Bonacorsi S."/>
            <person name="Bouchier C."/>
            <person name="Bouvet O."/>
            <person name="Calteau A."/>
            <person name="Chiapello H."/>
            <person name="Clermont O."/>
            <person name="Cruveiller S."/>
            <person name="Danchin A."/>
            <person name="Diard M."/>
            <person name="Dossat C."/>
            <person name="Karoui M.E."/>
            <person name="Frapy E."/>
            <person name="Garry L."/>
            <person name="Ghigo J.M."/>
            <person name="Gilles A.M."/>
            <person name="Johnson J."/>
            <person name="Le Bouguenec C."/>
            <person name="Lescat M."/>
            <person name="Mangenot S."/>
            <person name="Martinez-Jehanne V."/>
            <person name="Matic I."/>
            <person name="Nassif X."/>
            <person name="Oztas S."/>
            <person name="Petit M.A."/>
            <person name="Pichon C."/>
            <person name="Rouy Z."/>
            <person name="Ruf C.S."/>
            <person name="Schneider D."/>
            <person name="Tourret J."/>
            <person name="Vacherie B."/>
            <person name="Vallenet D."/>
            <person name="Medigue C."/>
            <person name="Rocha E.P.C."/>
            <person name="Denamur E."/>
        </authorList>
    </citation>
    <scope>NUCLEOTIDE SEQUENCE [LARGE SCALE GENOMIC DNA]</scope>
    <source>
        <strain evidence="3">ATCC 35469 / DSM 13698 / BCRC 15582 / CCUG 18766 / IAM 14443 / JCM 21226 / LMG 7866 / NBRC 102419 / NCTC 12128 / CDC 0568-73</strain>
    </source>
</reference>
<proteinExistence type="predicted"/>
<keyword evidence="2" id="KW-0614">Plasmid</keyword>
<accession>B7L3X4</accession>
<organism evidence="2 3">
    <name type="scientific">Escherichia fergusonii (strain ATCC 35469 / DSM 13698 / CCUG 18766 / IAM 14443 / JCM 21226 / LMG 7866 / NBRC 102419 / NCTC 12128 / CDC 0568-73)</name>
    <dbReference type="NCBI Taxonomy" id="585054"/>
    <lineage>
        <taxon>Bacteria</taxon>
        <taxon>Pseudomonadati</taxon>
        <taxon>Pseudomonadota</taxon>
        <taxon>Gammaproteobacteria</taxon>
        <taxon>Enterobacterales</taxon>
        <taxon>Enterobacteriaceae</taxon>
        <taxon>Escherichia</taxon>
    </lineage>
</organism>
<sequence>MAQESGSGIPELSLGTGQLPHHAEVQDTRNKPLAPGAQAQEPEG</sequence>
<protein>
    <submittedName>
        <fullName evidence="2">Uncharacterized protein</fullName>
    </submittedName>
</protein>
<keyword evidence="3" id="KW-1185">Reference proteome</keyword>
<evidence type="ECO:0000313" key="2">
    <source>
        <dbReference type="EMBL" id="CAQ86923.1"/>
    </source>
</evidence>
<feature type="compositionally biased region" description="Basic and acidic residues" evidence="1">
    <location>
        <begin position="21"/>
        <end position="30"/>
    </location>
</feature>
<dbReference type="HOGENOM" id="CLU_3216357_0_0_6"/>
<name>B7L3X4_ESCF3</name>